<sequence length="92" mass="9998">MSSGGHLSVCWSTVAGFCGVLECADDESSGRSTQCRVRQRPRPRPPLRFLSKYPRLPAQQAPATHEQEEEPFPGSRAGCDEAARGGPGRRLC</sequence>
<name>R7W618_AEGTA</name>
<reference evidence="1" key="1">
    <citation type="submission" date="2015-06" db="UniProtKB">
        <authorList>
            <consortium name="EnsemblPlants"/>
        </authorList>
    </citation>
    <scope>IDENTIFICATION</scope>
</reference>
<dbReference type="AlphaFoldDB" id="R7W618"/>
<accession>R7W618</accession>
<organism evidence="1">
    <name type="scientific">Aegilops tauschii</name>
    <name type="common">Tausch's goatgrass</name>
    <name type="synonym">Aegilops squarrosa</name>
    <dbReference type="NCBI Taxonomy" id="37682"/>
    <lineage>
        <taxon>Eukaryota</taxon>
        <taxon>Viridiplantae</taxon>
        <taxon>Streptophyta</taxon>
        <taxon>Embryophyta</taxon>
        <taxon>Tracheophyta</taxon>
        <taxon>Spermatophyta</taxon>
        <taxon>Magnoliopsida</taxon>
        <taxon>Liliopsida</taxon>
        <taxon>Poales</taxon>
        <taxon>Poaceae</taxon>
        <taxon>BOP clade</taxon>
        <taxon>Pooideae</taxon>
        <taxon>Triticodae</taxon>
        <taxon>Triticeae</taxon>
        <taxon>Triticinae</taxon>
        <taxon>Aegilops</taxon>
    </lineage>
</organism>
<proteinExistence type="predicted"/>
<evidence type="ECO:0000313" key="1">
    <source>
        <dbReference type="EnsemblPlants" id="EMT15773"/>
    </source>
</evidence>
<protein>
    <submittedName>
        <fullName evidence="1">Uncharacterized protein</fullName>
    </submittedName>
</protein>
<dbReference type="EnsemblPlants" id="EMT15773">
    <property type="protein sequence ID" value="EMT15773"/>
    <property type="gene ID" value="F775_09857"/>
</dbReference>